<feature type="domain" description="NADP-dependent oxidoreductase" evidence="2">
    <location>
        <begin position="17"/>
        <end position="311"/>
    </location>
</feature>
<dbReference type="EMBL" id="BAWF01000043">
    <property type="protein sequence ID" value="GAF47629.1"/>
    <property type="molecule type" value="Genomic_DNA"/>
</dbReference>
<gene>
    <name evidence="4" type="ORF">RW1_043_00640</name>
</gene>
<dbReference type="InterPro" id="IPR036812">
    <property type="entry name" value="NAD(P)_OxRdtase_dom_sf"/>
</dbReference>
<comment type="caution">
    <text evidence="4">The sequence shown here is derived from an EMBL/GenBank/DDBJ whole genome shotgun (WGS) entry which is preliminary data.</text>
</comment>
<dbReference type="Pfam" id="PF00248">
    <property type="entry name" value="Aldo_ket_red"/>
    <property type="match status" value="1"/>
</dbReference>
<dbReference type="InterPro" id="IPR050791">
    <property type="entry name" value="Aldo-Keto_reductase"/>
</dbReference>
<dbReference type="CDD" id="cd02231">
    <property type="entry name" value="cupin_BLL6423-like"/>
    <property type="match status" value="1"/>
</dbReference>
<proteinExistence type="predicted"/>
<dbReference type="SUPFAM" id="SSF51182">
    <property type="entry name" value="RmlC-like cupins"/>
    <property type="match status" value="1"/>
</dbReference>
<sequence length="513" mass="54807">MTVHQIELGNQGLVASAIGFGCMPLSGLYGQVGRAQALEALEGALDAGITLLDTADVYGFGHNETLVGTVARRRRDDLVIATKAGFVRDAEGKPLGPNGIDGRPEHLYLACDASLRRLGIDTIDLYQLHRVDPRVPIEESVGALGELVRLGKVRHIGLSEAQPEDIRRAHREHPVSTVQNEYSLVERGIESEVLRLCRELGIGVLAYAPLCRGLLAGTLPSGQDGADTRNGHRFPRLASENREANSALVATVADIAEEIGCSAGQVALAWLLRQGVAPIPGTKRRAYALDNAGALAVALEPTHVARLDRLVDSVSGARYGGDAATSTWVSPQPDRTSVGRPRVVVTGHNAEGRSVIARDSRVRRLPVPDTLGYASQPIWATQSLPVLPLVDAQPEQLTDNLGVETGGVRFVQVVVMPSSPESHDMPTPADRLPTTIELVGGDVPGLHFTHSVDLVTVLEGKVVLSLEGEEVALDQGDAIVQNGTTHAWRNDTNRPARLAVVRLATEHRGTTQH</sequence>
<dbReference type="Gene3D" id="2.60.120.10">
    <property type="entry name" value="Jelly Rolls"/>
    <property type="match status" value="1"/>
</dbReference>
<accession>X0PWA4</accession>
<keyword evidence="1" id="KW-0560">Oxidoreductase</keyword>
<feature type="domain" description="Cupin type-2" evidence="3">
    <location>
        <begin position="439"/>
        <end position="501"/>
    </location>
</feature>
<dbReference type="Gene3D" id="3.20.20.100">
    <property type="entry name" value="NADP-dependent oxidoreductase domain"/>
    <property type="match status" value="1"/>
</dbReference>
<reference evidence="4 5" key="1">
    <citation type="submission" date="2014-02" db="EMBL/GenBank/DDBJ databases">
        <title>Whole genome shotgun sequence of Rhodococcus wratislaviensis NBRC 100605.</title>
        <authorList>
            <person name="Hosoyama A."/>
            <person name="Tsuchikane K."/>
            <person name="Yoshida I."/>
            <person name="Ohji S."/>
            <person name="Ichikawa N."/>
            <person name="Yamazoe A."/>
            <person name="Fujita N."/>
        </authorList>
    </citation>
    <scope>NUCLEOTIDE SEQUENCE [LARGE SCALE GENOMIC DNA]</scope>
    <source>
        <strain evidence="4 5">NBRC 100605</strain>
    </source>
</reference>
<dbReference type="InterPro" id="IPR013096">
    <property type="entry name" value="Cupin_2"/>
</dbReference>
<dbReference type="AlphaFoldDB" id="X0PWA4"/>
<evidence type="ECO:0000259" key="3">
    <source>
        <dbReference type="Pfam" id="PF07883"/>
    </source>
</evidence>
<evidence type="ECO:0000259" key="2">
    <source>
        <dbReference type="Pfam" id="PF00248"/>
    </source>
</evidence>
<name>X0PWA4_RHOWR</name>
<evidence type="ECO:0008006" key="6">
    <source>
        <dbReference type="Google" id="ProtNLM"/>
    </source>
</evidence>
<dbReference type="InterPro" id="IPR023210">
    <property type="entry name" value="NADP_OxRdtase_dom"/>
</dbReference>
<dbReference type="InterPro" id="IPR014710">
    <property type="entry name" value="RmlC-like_jellyroll"/>
</dbReference>
<evidence type="ECO:0000313" key="5">
    <source>
        <dbReference type="Proteomes" id="UP000019491"/>
    </source>
</evidence>
<dbReference type="Pfam" id="PF07883">
    <property type="entry name" value="Cupin_2"/>
    <property type="match status" value="1"/>
</dbReference>
<protein>
    <recommendedName>
        <fullName evidence="6">Aldo/keto reductase</fullName>
    </recommendedName>
</protein>
<dbReference type="InterPro" id="IPR011051">
    <property type="entry name" value="RmlC_Cupin_sf"/>
</dbReference>
<keyword evidence="5" id="KW-1185">Reference proteome</keyword>
<dbReference type="Proteomes" id="UP000019491">
    <property type="component" value="Unassembled WGS sequence"/>
</dbReference>
<dbReference type="RefSeq" id="WP_063748264.1">
    <property type="nucleotide sequence ID" value="NZ_BAWF01000043.1"/>
</dbReference>
<dbReference type="PANTHER" id="PTHR43625">
    <property type="entry name" value="AFLATOXIN B1 ALDEHYDE REDUCTASE"/>
    <property type="match status" value="1"/>
</dbReference>
<organism evidence="4 5">
    <name type="scientific">Rhodococcus wratislaviensis NBRC 100605</name>
    <dbReference type="NCBI Taxonomy" id="1219028"/>
    <lineage>
        <taxon>Bacteria</taxon>
        <taxon>Bacillati</taxon>
        <taxon>Actinomycetota</taxon>
        <taxon>Actinomycetes</taxon>
        <taxon>Mycobacteriales</taxon>
        <taxon>Nocardiaceae</taxon>
        <taxon>Rhodococcus</taxon>
    </lineage>
</organism>
<dbReference type="PANTHER" id="PTHR43625:SF40">
    <property type="entry name" value="ALDO-KETO REDUCTASE YAKC [NADP(+)]"/>
    <property type="match status" value="1"/>
</dbReference>
<dbReference type="SUPFAM" id="SSF51430">
    <property type="entry name" value="NAD(P)-linked oxidoreductase"/>
    <property type="match status" value="1"/>
</dbReference>
<evidence type="ECO:0000256" key="1">
    <source>
        <dbReference type="ARBA" id="ARBA00023002"/>
    </source>
</evidence>
<dbReference type="GO" id="GO:0005737">
    <property type="term" value="C:cytoplasm"/>
    <property type="evidence" value="ECO:0007669"/>
    <property type="project" value="TreeGrafter"/>
</dbReference>
<evidence type="ECO:0000313" key="4">
    <source>
        <dbReference type="EMBL" id="GAF47629.1"/>
    </source>
</evidence>
<dbReference type="OrthoDB" id="9768793at2"/>
<dbReference type="GO" id="GO:0016491">
    <property type="term" value="F:oxidoreductase activity"/>
    <property type="evidence" value="ECO:0007669"/>
    <property type="project" value="UniProtKB-KW"/>
</dbReference>